<proteinExistence type="inferred from homology"/>
<dbReference type="SUPFAM" id="SSF52402">
    <property type="entry name" value="Adenine nucleotide alpha hydrolases-like"/>
    <property type="match status" value="1"/>
</dbReference>
<dbReference type="PANTHER" id="PTHR46268:SF6">
    <property type="entry name" value="UNIVERSAL STRESS PROTEIN UP12"/>
    <property type="match status" value="1"/>
</dbReference>
<evidence type="ECO:0000256" key="1">
    <source>
        <dbReference type="ARBA" id="ARBA00008791"/>
    </source>
</evidence>
<dbReference type="Proteomes" id="UP000199501">
    <property type="component" value="Unassembled WGS sequence"/>
</dbReference>
<evidence type="ECO:0000313" key="3">
    <source>
        <dbReference type="EMBL" id="SDD16973.1"/>
    </source>
</evidence>
<comment type="similarity">
    <text evidence="1">Belongs to the universal stress protein A family.</text>
</comment>
<evidence type="ECO:0000259" key="2">
    <source>
        <dbReference type="Pfam" id="PF00582"/>
    </source>
</evidence>
<accession>A0A1G6SJK3</accession>
<dbReference type="InterPro" id="IPR014729">
    <property type="entry name" value="Rossmann-like_a/b/a_fold"/>
</dbReference>
<dbReference type="CDD" id="cd00293">
    <property type="entry name" value="USP-like"/>
    <property type="match status" value="1"/>
</dbReference>
<protein>
    <submittedName>
        <fullName evidence="3">Nucleotide-binding universal stress protein, UspA family</fullName>
    </submittedName>
</protein>
<gene>
    <name evidence="3" type="ORF">SAMN05216174_10817</name>
</gene>
<dbReference type="Gene3D" id="3.40.50.620">
    <property type="entry name" value="HUPs"/>
    <property type="match status" value="1"/>
</dbReference>
<dbReference type="InterPro" id="IPR006016">
    <property type="entry name" value="UspA"/>
</dbReference>
<dbReference type="STRING" id="1271860.SAMN05216174_10817"/>
<keyword evidence="4" id="KW-1185">Reference proteome</keyword>
<feature type="domain" description="UspA" evidence="2">
    <location>
        <begin position="12"/>
        <end position="144"/>
    </location>
</feature>
<name>A0A1G6SJK3_9PSEU</name>
<reference evidence="4" key="1">
    <citation type="submission" date="2016-10" db="EMBL/GenBank/DDBJ databases">
        <authorList>
            <person name="Varghese N."/>
            <person name="Submissions S."/>
        </authorList>
    </citation>
    <scope>NUCLEOTIDE SEQUENCE [LARGE SCALE GENOMIC DNA]</scope>
    <source>
        <strain evidence="4">IBRC-M 10403</strain>
    </source>
</reference>
<dbReference type="AlphaFoldDB" id="A0A1G6SJK3"/>
<organism evidence="3 4">
    <name type="scientific">Actinokineospora iranica</name>
    <dbReference type="NCBI Taxonomy" id="1271860"/>
    <lineage>
        <taxon>Bacteria</taxon>
        <taxon>Bacillati</taxon>
        <taxon>Actinomycetota</taxon>
        <taxon>Actinomycetes</taxon>
        <taxon>Pseudonocardiales</taxon>
        <taxon>Pseudonocardiaceae</taxon>
        <taxon>Actinokineospora</taxon>
    </lineage>
</organism>
<dbReference type="PANTHER" id="PTHR46268">
    <property type="entry name" value="STRESS RESPONSE PROTEIN NHAX"/>
    <property type="match status" value="1"/>
</dbReference>
<dbReference type="Pfam" id="PF00582">
    <property type="entry name" value="Usp"/>
    <property type="match status" value="1"/>
</dbReference>
<dbReference type="EMBL" id="FMZZ01000008">
    <property type="protein sequence ID" value="SDD16973.1"/>
    <property type="molecule type" value="Genomic_DNA"/>
</dbReference>
<sequence length="144" mass="14987">MAGKEKDGLALIVVGLDGGLPSKNASAWAAGLARREHAKLLLVYVEPLANPAYWTGVGMEGAAEAAVAYVAEMRRDAARYLDPVGVAWDVVHVRGDAARGLESVAERFEADCIVVGRSGRGGGRVGSVPKSLIADALRPIVVVP</sequence>
<dbReference type="RefSeq" id="WP_175482890.1">
    <property type="nucleotide sequence ID" value="NZ_FMZZ01000008.1"/>
</dbReference>
<evidence type="ECO:0000313" key="4">
    <source>
        <dbReference type="Proteomes" id="UP000199501"/>
    </source>
</evidence>